<evidence type="ECO:0000256" key="1">
    <source>
        <dbReference type="ARBA" id="ARBA00022723"/>
    </source>
</evidence>
<dbReference type="RefSeq" id="XP_048127744.1">
    <property type="nucleotide sequence ID" value="XM_048271787.1"/>
</dbReference>
<gene>
    <name evidence="4" type="primary">LOC115742730</name>
</gene>
<dbReference type="GeneID" id="115742730"/>
<organism evidence="3 4">
    <name type="scientific">Rhodamnia argentea</name>
    <dbReference type="NCBI Taxonomy" id="178133"/>
    <lineage>
        <taxon>Eukaryota</taxon>
        <taxon>Viridiplantae</taxon>
        <taxon>Streptophyta</taxon>
        <taxon>Embryophyta</taxon>
        <taxon>Tracheophyta</taxon>
        <taxon>Spermatophyta</taxon>
        <taxon>Magnoliopsida</taxon>
        <taxon>eudicotyledons</taxon>
        <taxon>Gunneridae</taxon>
        <taxon>Pentapetalae</taxon>
        <taxon>rosids</taxon>
        <taxon>malvids</taxon>
        <taxon>Myrtales</taxon>
        <taxon>Myrtaceae</taxon>
        <taxon>Myrtoideae</taxon>
        <taxon>Myrteae</taxon>
        <taxon>Australasian group</taxon>
        <taxon>Rhodamnia</taxon>
    </lineage>
</organism>
<dbReference type="Proteomes" id="UP000827889">
    <property type="component" value="Chromosome 10"/>
</dbReference>
<proteinExistence type="predicted"/>
<dbReference type="PANTHER" id="PTHR45811">
    <property type="entry name" value="COPPER TRANSPORT PROTEIN FAMILY-RELATED"/>
    <property type="match status" value="1"/>
</dbReference>
<feature type="region of interest" description="Disordered" evidence="2">
    <location>
        <begin position="82"/>
        <end position="122"/>
    </location>
</feature>
<name>A0ABM3GTT3_9MYRT</name>
<protein>
    <submittedName>
        <fullName evidence="4">Heavy metal-associated isoprenylated plant protein 12-like isoform X1</fullName>
    </submittedName>
</protein>
<accession>A0ABM3GTT3</accession>
<evidence type="ECO:0000313" key="4">
    <source>
        <dbReference type="RefSeq" id="XP_048127744.1"/>
    </source>
</evidence>
<dbReference type="PANTHER" id="PTHR45811:SF49">
    <property type="entry name" value="OS04G0667600 PROTEIN"/>
    <property type="match status" value="1"/>
</dbReference>
<keyword evidence="3" id="KW-1185">Reference proteome</keyword>
<sequence>MQVSSRPQKAVLKLDMYDDKDKKKAMKIVSGFAECEFRCIRAGVDSIDINTKDQKLTVTGAIDPVKLVGKLRKTFSTEIISVGPAKEAQKKDENKKDDQDKKKDDNKGNKADPAKVHPFPYLYYQPPPPPPLPYYYGRHVSVEEDPNGCVIC</sequence>
<evidence type="ECO:0000256" key="2">
    <source>
        <dbReference type="SAM" id="MobiDB-lite"/>
    </source>
</evidence>
<evidence type="ECO:0000313" key="3">
    <source>
        <dbReference type="Proteomes" id="UP000827889"/>
    </source>
</evidence>
<reference evidence="4" key="1">
    <citation type="submission" date="2025-08" db="UniProtKB">
        <authorList>
            <consortium name="RefSeq"/>
        </authorList>
    </citation>
    <scope>IDENTIFICATION</scope>
    <source>
        <tissue evidence="4">Leaf</tissue>
    </source>
</reference>
<dbReference type="Gene3D" id="3.30.70.100">
    <property type="match status" value="1"/>
</dbReference>
<feature type="compositionally biased region" description="Basic and acidic residues" evidence="2">
    <location>
        <begin position="87"/>
        <end position="115"/>
    </location>
</feature>
<keyword evidence="1" id="KW-0479">Metal-binding</keyword>
<dbReference type="InterPro" id="IPR051863">
    <property type="entry name" value="HIPP"/>
</dbReference>